<dbReference type="Pfam" id="PF07110">
    <property type="entry name" value="EthD"/>
    <property type="match status" value="1"/>
</dbReference>
<dbReference type="EMBL" id="JAPEUY010000001">
    <property type="protein sequence ID" value="KAJ4377737.1"/>
    <property type="molecule type" value="Genomic_DNA"/>
</dbReference>
<feature type="region of interest" description="Disordered" evidence="2">
    <location>
        <begin position="35"/>
        <end position="61"/>
    </location>
</feature>
<dbReference type="SUPFAM" id="SSF54909">
    <property type="entry name" value="Dimeric alpha+beta barrel"/>
    <property type="match status" value="1"/>
</dbReference>
<evidence type="ECO:0000313" key="4">
    <source>
        <dbReference type="EMBL" id="KAJ4377737.1"/>
    </source>
</evidence>
<organism evidence="4 5">
    <name type="scientific">Neocucurbitaria cava</name>
    <dbReference type="NCBI Taxonomy" id="798079"/>
    <lineage>
        <taxon>Eukaryota</taxon>
        <taxon>Fungi</taxon>
        <taxon>Dikarya</taxon>
        <taxon>Ascomycota</taxon>
        <taxon>Pezizomycotina</taxon>
        <taxon>Dothideomycetes</taxon>
        <taxon>Pleosporomycetidae</taxon>
        <taxon>Pleosporales</taxon>
        <taxon>Pleosporineae</taxon>
        <taxon>Cucurbitariaceae</taxon>
        <taxon>Neocucurbitaria</taxon>
    </lineage>
</organism>
<sequence length="127" mass="14391">MTLEAFKEHYETKHVPLCLAALGDEKPIRHSRYYLQRNHASSSGAPKLESANSDDPPPPLLYIGDPATVDYDCISVVEYEDEAHFLRFKEVMQNGPDREEIMADQDAFEDHAKMKAIAVESPKVSER</sequence>
<keyword evidence="5" id="KW-1185">Reference proteome</keyword>
<feature type="domain" description="EthD" evidence="3">
    <location>
        <begin position="1"/>
        <end position="110"/>
    </location>
</feature>
<name>A0A9W9CS48_9PLEO</name>
<dbReference type="InterPro" id="IPR009799">
    <property type="entry name" value="EthD_dom"/>
</dbReference>
<dbReference type="Proteomes" id="UP001140560">
    <property type="component" value="Unassembled WGS sequence"/>
</dbReference>
<accession>A0A9W9CS48</accession>
<evidence type="ECO:0000256" key="1">
    <source>
        <dbReference type="ARBA" id="ARBA00005986"/>
    </source>
</evidence>
<proteinExistence type="inferred from homology"/>
<evidence type="ECO:0000313" key="5">
    <source>
        <dbReference type="Proteomes" id="UP001140560"/>
    </source>
</evidence>
<dbReference type="OrthoDB" id="2519291at2759"/>
<dbReference type="InterPro" id="IPR011008">
    <property type="entry name" value="Dimeric_a/b-barrel"/>
</dbReference>
<dbReference type="AlphaFoldDB" id="A0A9W9CS48"/>
<dbReference type="Gene3D" id="3.30.70.100">
    <property type="match status" value="1"/>
</dbReference>
<comment type="similarity">
    <text evidence="1">Belongs to the tpcK family.</text>
</comment>
<evidence type="ECO:0000256" key="2">
    <source>
        <dbReference type="SAM" id="MobiDB-lite"/>
    </source>
</evidence>
<protein>
    <recommendedName>
        <fullName evidence="3">EthD domain-containing protein</fullName>
    </recommendedName>
</protein>
<evidence type="ECO:0000259" key="3">
    <source>
        <dbReference type="Pfam" id="PF07110"/>
    </source>
</evidence>
<comment type="caution">
    <text evidence="4">The sequence shown here is derived from an EMBL/GenBank/DDBJ whole genome shotgun (WGS) entry which is preliminary data.</text>
</comment>
<dbReference type="GO" id="GO:0016491">
    <property type="term" value="F:oxidoreductase activity"/>
    <property type="evidence" value="ECO:0007669"/>
    <property type="project" value="InterPro"/>
</dbReference>
<gene>
    <name evidence="4" type="ORF">N0V83_000567</name>
</gene>
<reference evidence="4" key="1">
    <citation type="submission" date="2022-10" db="EMBL/GenBank/DDBJ databases">
        <title>Tapping the CABI collections for fungal endophytes: first genome assemblies for Collariella, Neodidymelliopsis, Ascochyta clinopodiicola, Didymella pomorum, Didymosphaeria variabile, Neocosmospora piperis and Neocucurbitaria cava.</title>
        <authorList>
            <person name="Hill R."/>
        </authorList>
    </citation>
    <scope>NUCLEOTIDE SEQUENCE</scope>
    <source>
        <strain evidence="4">IMI 356814</strain>
    </source>
</reference>